<protein>
    <submittedName>
        <fullName evidence="1">Uncharacterized protein</fullName>
    </submittedName>
</protein>
<proteinExistence type="predicted"/>
<reference evidence="1" key="2">
    <citation type="journal article" date="2020" name="Nat. Commun.">
        <title>Large-scale genome sequencing of mycorrhizal fungi provides insights into the early evolution of symbiotic traits.</title>
        <authorList>
            <person name="Miyauchi S."/>
            <person name="Kiss E."/>
            <person name="Kuo A."/>
            <person name="Drula E."/>
            <person name="Kohler A."/>
            <person name="Sanchez-Garcia M."/>
            <person name="Morin E."/>
            <person name="Andreopoulos B."/>
            <person name="Barry K.W."/>
            <person name="Bonito G."/>
            <person name="Buee M."/>
            <person name="Carver A."/>
            <person name="Chen C."/>
            <person name="Cichocki N."/>
            <person name="Clum A."/>
            <person name="Culley D."/>
            <person name="Crous P.W."/>
            <person name="Fauchery L."/>
            <person name="Girlanda M."/>
            <person name="Hayes R.D."/>
            <person name="Keri Z."/>
            <person name="LaButti K."/>
            <person name="Lipzen A."/>
            <person name="Lombard V."/>
            <person name="Magnuson J."/>
            <person name="Maillard F."/>
            <person name="Murat C."/>
            <person name="Nolan M."/>
            <person name="Ohm R.A."/>
            <person name="Pangilinan J."/>
            <person name="Pereira M.F."/>
            <person name="Perotto S."/>
            <person name="Peter M."/>
            <person name="Pfister S."/>
            <person name="Riley R."/>
            <person name="Sitrit Y."/>
            <person name="Stielow J.B."/>
            <person name="Szollosi G."/>
            <person name="Zifcakova L."/>
            <person name="Stursova M."/>
            <person name="Spatafora J.W."/>
            <person name="Tedersoo L."/>
            <person name="Vaario L.M."/>
            <person name="Yamada A."/>
            <person name="Yan M."/>
            <person name="Wang P."/>
            <person name="Xu J."/>
            <person name="Bruns T."/>
            <person name="Baldrian P."/>
            <person name="Vilgalys R."/>
            <person name="Dunand C."/>
            <person name="Henrissat B."/>
            <person name="Grigoriev I.V."/>
            <person name="Hibbett D."/>
            <person name="Nagy L.G."/>
            <person name="Martin F.M."/>
        </authorList>
    </citation>
    <scope>NUCLEOTIDE SEQUENCE</scope>
    <source>
        <strain evidence="1">P2</strain>
    </source>
</reference>
<accession>A0ACB6ZWQ1</accession>
<gene>
    <name evidence="1" type="ORF">BDM02DRAFT_1668300</name>
</gene>
<dbReference type="Proteomes" id="UP000886501">
    <property type="component" value="Unassembled WGS sequence"/>
</dbReference>
<name>A0ACB6ZWQ1_THEGA</name>
<organism evidence="1 2">
    <name type="scientific">Thelephora ganbajun</name>
    <name type="common">Ganba fungus</name>
    <dbReference type="NCBI Taxonomy" id="370292"/>
    <lineage>
        <taxon>Eukaryota</taxon>
        <taxon>Fungi</taxon>
        <taxon>Dikarya</taxon>
        <taxon>Basidiomycota</taxon>
        <taxon>Agaricomycotina</taxon>
        <taxon>Agaricomycetes</taxon>
        <taxon>Thelephorales</taxon>
        <taxon>Thelephoraceae</taxon>
        <taxon>Thelephora</taxon>
    </lineage>
</organism>
<reference evidence="1" key="1">
    <citation type="submission" date="2019-10" db="EMBL/GenBank/DDBJ databases">
        <authorList>
            <consortium name="DOE Joint Genome Institute"/>
            <person name="Kuo A."/>
            <person name="Miyauchi S."/>
            <person name="Kiss E."/>
            <person name="Drula E."/>
            <person name="Kohler A."/>
            <person name="Sanchez-Garcia M."/>
            <person name="Andreopoulos B."/>
            <person name="Barry K.W."/>
            <person name="Bonito G."/>
            <person name="Buee M."/>
            <person name="Carver A."/>
            <person name="Chen C."/>
            <person name="Cichocki N."/>
            <person name="Clum A."/>
            <person name="Culley D."/>
            <person name="Crous P.W."/>
            <person name="Fauchery L."/>
            <person name="Girlanda M."/>
            <person name="Hayes R."/>
            <person name="Keri Z."/>
            <person name="Labutti K."/>
            <person name="Lipzen A."/>
            <person name="Lombard V."/>
            <person name="Magnuson J."/>
            <person name="Maillard F."/>
            <person name="Morin E."/>
            <person name="Murat C."/>
            <person name="Nolan M."/>
            <person name="Ohm R."/>
            <person name="Pangilinan J."/>
            <person name="Pereira M."/>
            <person name="Perotto S."/>
            <person name="Peter M."/>
            <person name="Riley R."/>
            <person name="Sitrit Y."/>
            <person name="Stielow B."/>
            <person name="Szollosi G."/>
            <person name="Zifcakova L."/>
            <person name="Stursova M."/>
            <person name="Spatafora J.W."/>
            <person name="Tedersoo L."/>
            <person name="Vaario L.-M."/>
            <person name="Yamada A."/>
            <person name="Yan M."/>
            <person name="Wang P."/>
            <person name="Xu J."/>
            <person name="Bruns T."/>
            <person name="Baldrian P."/>
            <person name="Vilgalys R."/>
            <person name="Henrissat B."/>
            <person name="Grigoriev I.V."/>
            <person name="Hibbett D."/>
            <person name="Nagy L.G."/>
            <person name="Martin F.M."/>
        </authorList>
    </citation>
    <scope>NUCLEOTIDE SEQUENCE</scope>
    <source>
        <strain evidence="1">P2</strain>
    </source>
</reference>
<sequence>MYETRRLVEAASALSAFLQTRAVPHAFYGDVLISILANQPLAAQISCIVQGGAPHPFRLVRDALRSADDFSTTSSPWSDRLHVRYHGFIPPIEIEILSAGEEGPRRLDANTIMNIRGLPFLSISEYIRAKLKSWAIRQSEPDAREITYLLNRYWDKVDINRIPEHDMNDFAAAIPDASRAWSSLQKNTFLYNPKLRPYLLGASRSSIGVVTCIPSILLVVQQT</sequence>
<comment type="caution">
    <text evidence="1">The sequence shown here is derived from an EMBL/GenBank/DDBJ whole genome shotgun (WGS) entry which is preliminary data.</text>
</comment>
<dbReference type="EMBL" id="MU117963">
    <property type="protein sequence ID" value="KAF9653723.1"/>
    <property type="molecule type" value="Genomic_DNA"/>
</dbReference>
<evidence type="ECO:0000313" key="2">
    <source>
        <dbReference type="Proteomes" id="UP000886501"/>
    </source>
</evidence>
<keyword evidence="2" id="KW-1185">Reference proteome</keyword>
<evidence type="ECO:0000313" key="1">
    <source>
        <dbReference type="EMBL" id="KAF9653723.1"/>
    </source>
</evidence>